<name>A0A840Y432_9PROT</name>
<dbReference type="EMBL" id="JACIJE010000008">
    <property type="protein sequence ID" value="MBB5690751.1"/>
    <property type="molecule type" value="Genomic_DNA"/>
</dbReference>
<reference evidence="1 2" key="1">
    <citation type="submission" date="2020-08" db="EMBL/GenBank/DDBJ databases">
        <title>Genomic Encyclopedia of Type Strains, Phase IV (KMG-IV): sequencing the most valuable type-strain genomes for metagenomic binning, comparative biology and taxonomic classification.</title>
        <authorList>
            <person name="Goeker M."/>
        </authorList>
    </citation>
    <scope>NUCLEOTIDE SEQUENCE [LARGE SCALE GENOMIC DNA]</scope>
    <source>
        <strain evidence="1 2">DSM 25895</strain>
    </source>
</reference>
<comment type="caution">
    <text evidence="1">The sequence shown here is derived from an EMBL/GenBank/DDBJ whole genome shotgun (WGS) entry which is preliminary data.</text>
</comment>
<dbReference type="RefSeq" id="WP_184485933.1">
    <property type="nucleotide sequence ID" value="NZ_JAAEDJ010000200.1"/>
</dbReference>
<evidence type="ECO:0000313" key="1">
    <source>
        <dbReference type="EMBL" id="MBB5690751.1"/>
    </source>
</evidence>
<organism evidence="1 2">
    <name type="scientific">Neoroseomonas alkaliterrae</name>
    <dbReference type="NCBI Taxonomy" id="1452450"/>
    <lineage>
        <taxon>Bacteria</taxon>
        <taxon>Pseudomonadati</taxon>
        <taxon>Pseudomonadota</taxon>
        <taxon>Alphaproteobacteria</taxon>
        <taxon>Acetobacterales</taxon>
        <taxon>Acetobacteraceae</taxon>
        <taxon>Neoroseomonas</taxon>
    </lineage>
</organism>
<keyword evidence="2" id="KW-1185">Reference proteome</keyword>
<gene>
    <name evidence="1" type="ORF">FHS88_002891</name>
</gene>
<dbReference type="AlphaFoldDB" id="A0A840Y432"/>
<dbReference type="Proteomes" id="UP000562254">
    <property type="component" value="Unassembled WGS sequence"/>
</dbReference>
<protein>
    <submittedName>
        <fullName evidence="1">Uncharacterized protein</fullName>
    </submittedName>
</protein>
<accession>A0A840Y432</accession>
<proteinExistence type="predicted"/>
<sequence length="49" mass="5299">MSRRPFATILLLVLGALAVGLLALGAFPPAVPPQPVERMLPNERFQSSR</sequence>
<evidence type="ECO:0000313" key="2">
    <source>
        <dbReference type="Proteomes" id="UP000562254"/>
    </source>
</evidence>